<dbReference type="Gene3D" id="3.90.1590.10">
    <property type="entry name" value="glutathione-dependent formaldehyde- activating enzyme (gfa)"/>
    <property type="match status" value="1"/>
</dbReference>
<dbReference type="Pfam" id="PF04828">
    <property type="entry name" value="GFA"/>
    <property type="match status" value="1"/>
</dbReference>
<evidence type="ECO:0000256" key="2">
    <source>
        <dbReference type="ARBA" id="ARBA00022723"/>
    </source>
</evidence>
<name>A0ABV4HWU0_9GAMM</name>
<feature type="non-terminal residue" evidence="6">
    <location>
        <position position="1"/>
    </location>
</feature>
<dbReference type="PANTHER" id="PTHR33337">
    <property type="entry name" value="GFA DOMAIN-CONTAINING PROTEIN"/>
    <property type="match status" value="1"/>
</dbReference>
<dbReference type="SUPFAM" id="SSF51316">
    <property type="entry name" value="Mss4-like"/>
    <property type="match status" value="1"/>
</dbReference>
<keyword evidence="7" id="KW-1185">Reference proteome</keyword>
<evidence type="ECO:0000256" key="4">
    <source>
        <dbReference type="ARBA" id="ARBA00023239"/>
    </source>
</evidence>
<accession>A0ABV4HWU0</accession>
<keyword evidence="3" id="KW-0862">Zinc</keyword>
<comment type="caution">
    <text evidence="6">The sequence shown here is derived from an EMBL/GenBank/DDBJ whole genome shotgun (WGS) entry which is preliminary data.</text>
</comment>
<evidence type="ECO:0000259" key="5">
    <source>
        <dbReference type="PROSITE" id="PS51891"/>
    </source>
</evidence>
<dbReference type="InterPro" id="IPR011057">
    <property type="entry name" value="Mss4-like_sf"/>
</dbReference>
<feature type="domain" description="CENP-V/GFA" evidence="5">
    <location>
        <begin position="11"/>
        <end position="121"/>
    </location>
</feature>
<evidence type="ECO:0000313" key="7">
    <source>
        <dbReference type="Proteomes" id="UP001566331"/>
    </source>
</evidence>
<keyword evidence="2" id="KW-0479">Metal-binding</keyword>
<reference evidence="6 7" key="1">
    <citation type="submission" date="2024-07" db="EMBL/GenBank/DDBJ databases">
        <title>Luteimonas salilacus sp. nov., isolated from the shore soil of Salt Lake in Tibet of China.</title>
        <authorList>
            <person name="Zhang X."/>
            <person name="Li A."/>
        </authorList>
    </citation>
    <scope>NUCLEOTIDE SEQUENCE [LARGE SCALE GENOMIC DNA]</scope>
    <source>
        <strain evidence="6 7">B3-2-R+30</strain>
    </source>
</reference>
<dbReference type="PANTHER" id="PTHR33337:SF40">
    <property type="entry name" value="CENP-V_GFA DOMAIN-CONTAINING PROTEIN-RELATED"/>
    <property type="match status" value="1"/>
</dbReference>
<dbReference type="PROSITE" id="PS51891">
    <property type="entry name" value="CENP_V_GFA"/>
    <property type="match status" value="1"/>
</dbReference>
<evidence type="ECO:0000256" key="1">
    <source>
        <dbReference type="ARBA" id="ARBA00005495"/>
    </source>
</evidence>
<sequence length="138" mass="15150">RLKALGAMTKRLASCSCGKLIVGTQGEPIRVSICHCLACQKRTGSVFGAQARFPADAVIVEGQSREYVRIGDEGSSVRFHFCPECGSTVFYRFDAIPDVVAVTVGAFADPDFPRPRVSVYEARQHHWVRLPDGIDHLD</sequence>
<dbReference type="EMBL" id="JBFWIC010000027">
    <property type="protein sequence ID" value="MEZ0476147.1"/>
    <property type="molecule type" value="Genomic_DNA"/>
</dbReference>
<evidence type="ECO:0000313" key="6">
    <source>
        <dbReference type="EMBL" id="MEZ0476147.1"/>
    </source>
</evidence>
<proteinExistence type="inferred from homology"/>
<dbReference type="RefSeq" id="WP_370565419.1">
    <property type="nucleotide sequence ID" value="NZ_JBFWIB010000016.1"/>
</dbReference>
<evidence type="ECO:0000256" key="3">
    <source>
        <dbReference type="ARBA" id="ARBA00022833"/>
    </source>
</evidence>
<organism evidence="6 7">
    <name type="scientific">Luteimonas salinilitoris</name>
    <dbReference type="NCBI Taxonomy" id="3237697"/>
    <lineage>
        <taxon>Bacteria</taxon>
        <taxon>Pseudomonadati</taxon>
        <taxon>Pseudomonadota</taxon>
        <taxon>Gammaproteobacteria</taxon>
        <taxon>Lysobacterales</taxon>
        <taxon>Lysobacteraceae</taxon>
        <taxon>Luteimonas</taxon>
    </lineage>
</organism>
<gene>
    <name evidence="6" type="ORF">AB6713_16220</name>
</gene>
<keyword evidence="4" id="KW-0456">Lyase</keyword>
<protein>
    <submittedName>
        <fullName evidence="6">GFA family protein</fullName>
    </submittedName>
</protein>
<dbReference type="Proteomes" id="UP001566331">
    <property type="component" value="Unassembled WGS sequence"/>
</dbReference>
<dbReference type="InterPro" id="IPR006913">
    <property type="entry name" value="CENP-V/GFA"/>
</dbReference>
<comment type="similarity">
    <text evidence="1">Belongs to the Gfa family.</text>
</comment>